<dbReference type="InterPro" id="IPR050256">
    <property type="entry name" value="Glycosyltransferase_2"/>
</dbReference>
<accession>A0AAX3E618</accession>
<evidence type="ECO:0000256" key="4">
    <source>
        <dbReference type="ARBA" id="ARBA00022692"/>
    </source>
</evidence>
<dbReference type="PANTHER" id="PTHR48090">
    <property type="entry name" value="UNDECAPRENYL-PHOSPHATE 4-DEOXY-4-FORMAMIDO-L-ARABINOSE TRANSFERASE-RELATED"/>
    <property type="match status" value="1"/>
</dbReference>
<organism evidence="10 11">
    <name type="scientific">Methanoculleus submarinus</name>
    <dbReference type="NCBI Taxonomy" id="204050"/>
    <lineage>
        <taxon>Archaea</taxon>
        <taxon>Methanobacteriati</taxon>
        <taxon>Methanobacteriota</taxon>
        <taxon>Stenosarchaea group</taxon>
        <taxon>Methanomicrobia</taxon>
        <taxon>Methanomicrobiales</taxon>
        <taxon>Methanomicrobiaceae</taxon>
        <taxon>Methanoculleus</taxon>
    </lineage>
</organism>
<dbReference type="GO" id="GO:0005886">
    <property type="term" value="C:plasma membrane"/>
    <property type="evidence" value="ECO:0007669"/>
    <property type="project" value="TreeGrafter"/>
</dbReference>
<dbReference type="RefSeq" id="WP_011843058.1">
    <property type="nucleotide sequence ID" value="NZ_CP109831.1"/>
</dbReference>
<dbReference type="GeneID" id="4847814"/>
<feature type="domain" description="Glycosyltransferase 2-like" evidence="9">
    <location>
        <begin position="6"/>
        <end position="168"/>
    </location>
</feature>
<dbReference type="KEGG" id="msum:OH143_07775"/>
<reference evidence="10" key="1">
    <citation type="submission" date="2022-10" db="EMBL/GenBank/DDBJ databases">
        <title>Complete genome of Methanoculleus submarinus DSM 15122.</title>
        <authorList>
            <person name="Chen S.-C."/>
            <person name="Lai S.-J."/>
            <person name="You Y.-T."/>
        </authorList>
    </citation>
    <scope>NUCLEOTIDE SEQUENCE</scope>
    <source>
        <strain evidence="10">DSM 15122</strain>
    </source>
</reference>
<proteinExistence type="predicted"/>
<dbReference type="AlphaFoldDB" id="A0AAX3E618"/>
<evidence type="ECO:0000256" key="7">
    <source>
        <dbReference type="ARBA" id="ARBA00023136"/>
    </source>
</evidence>
<keyword evidence="2" id="KW-0328">Glycosyltransferase</keyword>
<dbReference type="GO" id="GO:0016757">
    <property type="term" value="F:glycosyltransferase activity"/>
    <property type="evidence" value="ECO:0007669"/>
    <property type="project" value="UniProtKB-KW"/>
</dbReference>
<dbReference type="CDD" id="cd04187">
    <property type="entry name" value="DPM1_like_bac"/>
    <property type="match status" value="1"/>
</dbReference>
<evidence type="ECO:0000256" key="2">
    <source>
        <dbReference type="ARBA" id="ARBA00022676"/>
    </source>
</evidence>
<dbReference type="SUPFAM" id="SSF53448">
    <property type="entry name" value="Nucleotide-diphospho-sugar transferases"/>
    <property type="match status" value="1"/>
</dbReference>
<keyword evidence="11" id="KW-1185">Reference proteome</keyword>
<keyword evidence="6 8" id="KW-1133">Transmembrane helix</keyword>
<dbReference type="Proteomes" id="UP001156196">
    <property type="component" value="Chromosome"/>
</dbReference>
<evidence type="ECO:0000256" key="1">
    <source>
        <dbReference type="ARBA" id="ARBA00022475"/>
    </source>
</evidence>
<evidence type="ECO:0000256" key="8">
    <source>
        <dbReference type="SAM" id="Phobius"/>
    </source>
</evidence>
<feature type="transmembrane region" description="Helical" evidence="8">
    <location>
        <begin position="271"/>
        <end position="295"/>
    </location>
</feature>
<feature type="transmembrane region" description="Helical" evidence="8">
    <location>
        <begin position="235"/>
        <end position="256"/>
    </location>
</feature>
<dbReference type="Gene3D" id="3.90.550.10">
    <property type="entry name" value="Spore Coat Polysaccharide Biosynthesis Protein SpsA, Chain A"/>
    <property type="match status" value="1"/>
</dbReference>
<keyword evidence="4 8" id="KW-0812">Transmembrane</keyword>
<evidence type="ECO:0000256" key="5">
    <source>
        <dbReference type="ARBA" id="ARBA00022985"/>
    </source>
</evidence>
<dbReference type="PANTHER" id="PTHR48090:SF3">
    <property type="entry name" value="UNDECAPRENYL-PHOSPHATE 4-DEOXY-4-FORMAMIDO-L-ARABINOSE TRANSFERASE"/>
    <property type="match status" value="1"/>
</dbReference>
<protein>
    <submittedName>
        <fullName evidence="10">Glycosyltransferase family 2 protein</fullName>
    </submittedName>
</protein>
<keyword evidence="5" id="KW-0448">Lipopolysaccharide biosynthesis</keyword>
<name>A0AAX3E618_9EURY</name>
<dbReference type="InterPro" id="IPR001173">
    <property type="entry name" value="Glyco_trans_2-like"/>
</dbReference>
<evidence type="ECO:0000256" key="6">
    <source>
        <dbReference type="ARBA" id="ARBA00022989"/>
    </source>
</evidence>
<evidence type="ECO:0000313" key="11">
    <source>
        <dbReference type="Proteomes" id="UP001156196"/>
    </source>
</evidence>
<keyword evidence="7 8" id="KW-0472">Membrane</keyword>
<dbReference type="InterPro" id="IPR029044">
    <property type="entry name" value="Nucleotide-diphossugar_trans"/>
</dbReference>
<gene>
    <name evidence="10" type="ORF">OH143_07775</name>
</gene>
<dbReference type="GeneID" id="76730781"/>
<dbReference type="Pfam" id="PF00535">
    <property type="entry name" value="Glycos_transf_2"/>
    <property type="match status" value="1"/>
</dbReference>
<dbReference type="EMBL" id="CP109831">
    <property type="protein sequence ID" value="UYU17608.1"/>
    <property type="molecule type" value="Genomic_DNA"/>
</dbReference>
<keyword evidence="1" id="KW-1003">Cell membrane</keyword>
<sequence>MGVELSVVIPAYNEEESVGLLYEELHEVLSASGRSYEIVFVDDGSTDATFERLRALHERDPAVRLVKFRSNFGQSAAMKAGFDHAGGEVIVTMDADLQNDPHDIPRLLEKMEADDLDVVCGWRYNRHDPLSKKIFSKFANLLRKTLTHETIHDSGCTLRAYRRECVKDLELYGELHRYIPAMLLWKGYHVGELQTNHRDRSFGRSKYNWVRLAKGFLDLLVIVFWQRYSVRPMHVFGGAGLVMAGVGLALALYLGISRLFLGMGLTDRPLFLVALVLLIVGVQFVAFGILADILLKVYYGQNGRKPYLVEHMVQ</sequence>
<evidence type="ECO:0000313" key="10">
    <source>
        <dbReference type="EMBL" id="UYU17608.1"/>
    </source>
</evidence>
<evidence type="ECO:0000256" key="3">
    <source>
        <dbReference type="ARBA" id="ARBA00022679"/>
    </source>
</evidence>
<keyword evidence="3" id="KW-0808">Transferase</keyword>
<evidence type="ECO:0000259" key="9">
    <source>
        <dbReference type="Pfam" id="PF00535"/>
    </source>
</evidence>